<evidence type="ECO:0000313" key="1">
    <source>
        <dbReference type="EMBL" id="MBB3050283.1"/>
    </source>
</evidence>
<comment type="caution">
    <text evidence="1">The sequence shown here is derived from an EMBL/GenBank/DDBJ whole genome shotgun (WGS) entry which is preliminary data.</text>
</comment>
<evidence type="ECO:0000313" key="2">
    <source>
        <dbReference type="Proteomes" id="UP000550714"/>
    </source>
</evidence>
<dbReference type="Proteomes" id="UP000550714">
    <property type="component" value="Unassembled WGS sequence"/>
</dbReference>
<gene>
    <name evidence="1" type="ORF">FHS23_001278</name>
</gene>
<reference evidence="1 2" key="1">
    <citation type="submission" date="2020-08" db="EMBL/GenBank/DDBJ databases">
        <title>Genomic Encyclopedia of Type Strains, Phase III (KMG-III): the genomes of soil and plant-associated and newly described type strains.</title>
        <authorList>
            <person name="Whitman W."/>
        </authorList>
    </citation>
    <scope>NUCLEOTIDE SEQUENCE [LARGE SCALE GENOMIC DNA]</scope>
    <source>
        <strain evidence="1 2">CECT 8577</strain>
    </source>
</reference>
<proteinExistence type="predicted"/>
<protein>
    <submittedName>
        <fullName evidence="1">Uncharacterized protein</fullName>
    </submittedName>
</protein>
<name>A0A839RYU9_9PSEU</name>
<keyword evidence="2" id="KW-1185">Reference proteome</keyword>
<accession>A0A839RYU9</accession>
<dbReference type="AlphaFoldDB" id="A0A839RYU9"/>
<sequence>MNGRFLQVIAVGAGSWSASTTTIAETLQTLPALRAAVAG</sequence>
<dbReference type="EMBL" id="JACHWU010000001">
    <property type="protein sequence ID" value="MBB3050283.1"/>
    <property type="molecule type" value="Genomic_DNA"/>
</dbReference>
<organism evidence="1 2">
    <name type="scientific">Prauserella isguenensis</name>
    <dbReference type="NCBI Taxonomy" id="1470180"/>
    <lineage>
        <taxon>Bacteria</taxon>
        <taxon>Bacillati</taxon>
        <taxon>Actinomycetota</taxon>
        <taxon>Actinomycetes</taxon>
        <taxon>Pseudonocardiales</taxon>
        <taxon>Pseudonocardiaceae</taxon>
        <taxon>Prauserella</taxon>
    </lineage>
</organism>